<evidence type="ECO:0000256" key="10">
    <source>
        <dbReference type="ARBA" id="ARBA00022984"/>
    </source>
</evidence>
<evidence type="ECO:0000259" key="14">
    <source>
        <dbReference type="Pfam" id="PF00905"/>
    </source>
</evidence>
<dbReference type="EMBL" id="VNIA01000001">
    <property type="protein sequence ID" value="TYQ00437.1"/>
    <property type="molecule type" value="Genomic_DNA"/>
</dbReference>
<dbReference type="Gene3D" id="3.90.1310.10">
    <property type="entry name" value="Penicillin-binding protein 2a (Domain 2)"/>
    <property type="match status" value="1"/>
</dbReference>
<evidence type="ECO:0000256" key="9">
    <source>
        <dbReference type="ARBA" id="ARBA00022960"/>
    </source>
</evidence>
<dbReference type="Gene3D" id="3.40.710.10">
    <property type="entry name" value="DD-peptidase/beta-lactamase superfamily"/>
    <property type="match status" value="1"/>
</dbReference>
<evidence type="ECO:0000256" key="1">
    <source>
        <dbReference type="ARBA" id="ARBA00004167"/>
    </source>
</evidence>
<dbReference type="OrthoDB" id="9766847at2"/>
<evidence type="ECO:0000256" key="13">
    <source>
        <dbReference type="ARBA" id="ARBA00023316"/>
    </source>
</evidence>
<evidence type="ECO:0000256" key="2">
    <source>
        <dbReference type="ARBA" id="ARBA00004236"/>
    </source>
</evidence>
<keyword evidence="12" id="KW-0472">Membrane</keyword>
<proteinExistence type="predicted"/>
<evidence type="ECO:0000313" key="17">
    <source>
        <dbReference type="Proteomes" id="UP000323136"/>
    </source>
</evidence>
<dbReference type="Gene3D" id="3.30.1390.30">
    <property type="entry name" value="Penicillin-binding protein 2a, domain 3"/>
    <property type="match status" value="1"/>
</dbReference>
<evidence type="ECO:0000259" key="15">
    <source>
        <dbReference type="Pfam" id="PF03717"/>
    </source>
</evidence>
<evidence type="ECO:0000256" key="7">
    <source>
        <dbReference type="ARBA" id="ARBA00022692"/>
    </source>
</evidence>
<dbReference type="InterPro" id="IPR017790">
    <property type="entry name" value="Penicillin-binding_protein_2"/>
</dbReference>
<dbReference type="GO" id="GO:0071555">
    <property type="term" value="P:cell wall organization"/>
    <property type="evidence" value="ECO:0007669"/>
    <property type="project" value="UniProtKB-KW"/>
</dbReference>
<evidence type="ECO:0000256" key="5">
    <source>
        <dbReference type="ARBA" id="ARBA00022645"/>
    </source>
</evidence>
<keyword evidence="7" id="KW-0812">Transmembrane</keyword>
<feature type="domain" description="Penicillin-binding protein transpeptidase" evidence="14">
    <location>
        <begin position="248"/>
        <end position="582"/>
    </location>
</feature>
<dbReference type="GO" id="GO:0005886">
    <property type="term" value="C:plasma membrane"/>
    <property type="evidence" value="ECO:0007669"/>
    <property type="project" value="UniProtKB-SubCell"/>
</dbReference>
<dbReference type="GO" id="GO:0071972">
    <property type="term" value="F:peptidoglycan L,D-transpeptidase activity"/>
    <property type="evidence" value="ECO:0007669"/>
    <property type="project" value="TreeGrafter"/>
</dbReference>
<keyword evidence="17" id="KW-1185">Reference proteome</keyword>
<dbReference type="GO" id="GO:0008658">
    <property type="term" value="F:penicillin binding"/>
    <property type="evidence" value="ECO:0007669"/>
    <property type="project" value="InterPro"/>
</dbReference>
<dbReference type="InterPro" id="IPR012338">
    <property type="entry name" value="Beta-lactam/transpept-like"/>
</dbReference>
<dbReference type="GO" id="GO:0006508">
    <property type="term" value="P:proteolysis"/>
    <property type="evidence" value="ECO:0007669"/>
    <property type="project" value="UniProtKB-KW"/>
</dbReference>
<dbReference type="Proteomes" id="UP000323136">
    <property type="component" value="Unassembled WGS sequence"/>
</dbReference>
<dbReference type="SUPFAM" id="SSF56519">
    <property type="entry name" value="Penicillin binding protein dimerisation domain"/>
    <property type="match status" value="1"/>
</dbReference>
<comment type="subcellular location">
    <subcellularLocation>
        <location evidence="2">Cell membrane</location>
    </subcellularLocation>
    <subcellularLocation>
        <location evidence="1">Membrane</location>
        <topology evidence="1">Single-pass membrane protein</topology>
    </subcellularLocation>
</comment>
<evidence type="ECO:0000256" key="4">
    <source>
        <dbReference type="ARBA" id="ARBA00022519"/>
    </source>
</evidence>
<dbReference type="InterPro" id="IPR036138">
    <property type="entry name" value="PBP_dimer_sf"/>
</dbReference>
<dbReference type="InterPro" id="IPR001460">
    <property type="entry name" value="PCN-bd_Tpept"/>
</dbReference>
<gene>
    <name evidence="16" type="ORF">C7447_1011053</name>
</gene>
<evidence type="ECO:0000256" key="3">
    <source>
        <dbReference type="ARBA" id="ARBA00022475"/>
    </source>
</evidence>
<reference evidence="16 17" key="1">
    <citation type="submission" date="2019-07" db="EMBL/GenBank/DDBJ databases">
        <title>Genomic Encyclopedia of Type Strains, Phase IV (KMG-IV): sequencing the most valuable type-strain genomes for metagenomic binning, comparative biology and taxonomic classification.</title>
        <authorList>
            <person name="Goeker M."/>
        </authorList>
    </citation>
    <scope>NUCLEOTIDE SEQUENCE [LARGE SCALE GENOMIC DNA]</scope>
    <source>
        <strain evidence="16 17">DSM 18961</strain>
    </source>
</reference>
<dbReference type="Pfam" id="PF03717">
    <property type="entry name" value="PBP_dimer"/>
    <property type="match status" value="1"/>
</dbReference>
<evidence type="ECO:0000256" key="6">
    <source>
        <dbReference type="ARBA" id="ARBA00022670"/>
    </source>
</evidence>
<keyword evidence="8" id="KW-0378">Hydrolase</keyword>
<feature type="domain" description="Penicillin-binding protein dimerisation" evidence="15">
    <location>
        <begin position="47"/>
        <end position="210"/>
    </location>
</feature>
<keyword evidence="4" id="KW-0997">Cell inner membrane</keyword>
<keyword evidence="9" id="KW-0133">Cell shape</keyword>
<dbReference type="RefSeq" id="WP_148869405.1">
    <property type="nucleotide sequence ID" value="NZ_VNIA01000001.1"/>
</dbReference>
<dbReference type="GO" id="GO:0009002">
    <property type="term" value="F:serine-type D-Ala-D-Ala carboxypeptidase activity"/>
    <property type="evidence" value="ECO:0007669"/>
    <property type="project" value="InterPro"/>
</dbReference>
<dbReference type="SUPFAM" id="SSF56601">
    <property type="entry name" value="beta-lactamase/transpeptidase-like"/>
    <property type="match status" value="1"/>
</dbReference>
<protein>
    <submittedName>
        <fullName evidence="16">Penicillin-binding protein 2</fullName>
    </submittedName>
</protein>
<keyword evidence="6" id="KW-0645">Protease</keyword>
<dbReference type="NCBIfam" id="TIGR03423">
    <property type="entry name" value="pbp2_mrdA"/>
    <property type="match status" value="1"/>
</dbReference>
<dbReference type="AlphaFoldDB" id="A0A5S5DZJ0"/>
<keyword evidence="5" id="KW-0121">Carboxypeptidase</keyword>
<comment type="caution">
    <text evidence="16">The sequence shown here is derived from an EMBL/GenBank/DDBJ whole genome shotgun (WGS) entry which is preliminary data.</text>
</comment>
<keyword evidence="3" id="KW-1003">Cell membrane</keyword>
<keyword evidence="13" id="KW-0961">Cell wall biogenesis/degradation</keyword>
<dbReference type="GO" id="GO:0009252">
    <property type="term" value="P:peptidoglycan biosynthetic process"/>
    <property type="evidence" value="ECO:0007669"/>
    <property type="project" value="UniProtKB-KW"/>
</dbReference>
<evidence type="ECO:0000256" key="8">
    <source>
        <dbReference type="ARBA" id="ARBA00022801"/>
    </source>
</evidence>
<name>A0A5S5DZJ0_9FLAO</name>
<sequence length="632" mass="71342">MKRSFLLLFLITIIGFIYIGRLFQLQILRGGNSNPIQSAAVKIEYDYPERGYIYDRNGKLLVANQLSYDVMIIPKEVKVIDTLQFCSLLKITKEDFIHKVKKAENYARWLPSVFVKQLAKDDFAFLQEKLHKFKGFYIQKRIIRNYPIKSAANVLGYISEVNERVAKNSDYYEQGELIGWWGVEKQYEKELRGIKGKKHLKRNNLNKITGRYKKGKYDTLAVAGKDLTLTIDVNLQEYGEKLMTGKRGGIVAIEPSTGEILALITAPSYDPNMMVGRDRSVNSTRLFGDTINNPTYDRGLQGVYSPGSPFKIINGLIGLQEEVIDENFSVKCYHGYRYGHRKNEFMGCHCGIVGRPIRIKKAISKSCNSYFATIYRKIIDKYEDTEVGFDIWSNHVKSFGLGNFLGYDLPVGQKGLIPDAKYYSDRNKYSWGATTTISNAIGQGEIQTTPIQLANATAAIANKGFYYTPHIVKSINKKGILDTAYTIPKKTSVDAKYFPIAIEAMSDVFKTGTGKWSQVKGIDICGKTGTVENFTKINGQKVKLQDHSILIAFAPKDNPKIALAVFVENGGYGATIAAPITSLMIEKYLNGTTERKHIEERMLNLSLQEIYNKQLQIPDSLETGKEQHILKP</sequence>
<dbReference type="InterPro" id="IPR050515">
    <property type="entry name" value="Beta-lactam/transpept"/>
</dbReference>
<evidence type="ECO:0000256" key="12">
    <source>
        <dbReference type="ARBA" id="ARBA00023136"/>
    </source>
</evidence>
<dbReference type="InterPro" id="IPR005311">
    <property type="entry name" value="PBP_dimer"/>
</dbReference>
<accession>A0A5S5DZJ0</accession>
<dbReference type="PANTHER" id="PTHR30627:SF2">
    <property type="entry name" value="PEPTIDOGLYCAN D,D-TRANSPEPTIDASE MRDA"/>
    <property type="match status" value="1"/>
</dbReference>
<evidence type="ECO:0000313" key="16">
    <source>
        <dbReference type="EMBL" id="TYQ00437.1"/>
    </source>
</evidence>
<dbReference type="PANTHER" id="PTHR30627">
    <property type="entry name" value="PEPTIDOGLYCAN D,D-TRANSPEPTIDASE"/>
    <property type="match status" value="1"/>
</dbReference>
<dbReference type="Pfam" id="PF00905">
    <property type="entry name" value="Transpeptidase"/>
    <property type="match status" value="1"/>
</dbReference>
<evidence type="ECO:0000256" key="11">
    <source>
        <dbReference type="ARBA" id="ARBA00022989"/>
    </source>
</evidence>
<organism evidence="16 17">
    <name type="scientific">Tenacibaculum adriaticum</name>
    <dbReference type="NCBI Taxonomy" id="413713"/>
    <lineage>
        <taxon>Bacteria</taxon>
        <taxon>Pseudomonadati</taxon>
        <taxon>Bacteroidota</taxon>
        <taxon>Flavobacteriia</taxon>
        <taxon>Flavobacteriales</taxon>
        <taxon>Flavobacteriaceae</taxon>
        <taxon>Tenacibaculum</taxon>
    </lineage>
</organism>
<keyword evidence="11" id="KW-1133">Transmembrane helix</keyword>
<keyword evidence="10" id="KW-0573">Peptidoglycan synthesis</keyword>
<dbReference type="GO" id="GO:0008360">
    <property type="term" value="P:regulation of cell shape"/>
    <property type="evidence" value="ECO:0007669"/>
    <property type="project" value="UniProtKB-KW"/>
</dbReference>